<feature type="domain" description="DUF7745" evidence="1">
    <location>
        <begin position="21"/>
        <end position="210"/>
    </location>
</feature>
<feature type="domain" description="DUF7745" evidence="1">
    <location>
        <begin position="211"/>
        <end position="252"/>
    </location>
</feature>
<evidence type="ECO:0000313" key="2">
    <source>
        <dbReference type="EMBL" id="KAI5428963.1"/>
    </source>
</evidence>
<dbReference type="PANTHER" id="PTHR48154:SF1">
    <property type="entry name" value="PROTEIN, PUTATIVE-RELATED"/>
    <property type="match status" value="1"/>
</dbReference>
<protein>
    <recommendedName>
        <fullName evidence="1">DUF7745 domain-containing protein</fullName>
    </recommendedName>
</protein>
<evidence type="ECO:0000259" key="1">
    <source>
        <dbReference type="Pfam" id="PF24924"/>
    </source>
</evidence>
<proteinExistence type="predicted"/>
<evidence type="ECO:0000313" key="3">
    <source>
        <dbReference type="Proteomes" id="UP001058974"/>
    </source>
</evidence>
<dbReference type="InterPro" id="IPR056647">
    <property type="entry name" value="DUF7745"/>
</dbReference>
<dbReference type="EMBL" id="JAMSHJ010000003">
    <property type="protein sequence ID" value="KAI5428963.1"/>
    <property type="molecule type" value="Genomic_DNA"/>
</dbReference>
<dbReference type="Pfam" id="PF24924">
    <property type="entry name" value="DUF7745"/>
    <property type="match status" value="2"/>
</dbReference>
<dbReference type="PANTHER" id="PTHR48154">
    <property type="entry name" value="PROTEIN, PUTATIVE-RELATED"/>
    <property type="match status" value="1"/>
</dbReference>
<reference evidence="2 3" key="1">
    <citation type="journal article" date="2022" name="Nat. Genet.">
        <title>Improved pea reference genome and pan-genome highlight genomic features and evolutionary characteristics.</title>
        <authorList>
            <person name="Yang T."/>
            <person name="Liu R."/>
            <person name="Luo Y."/>
            <person name="Hu S."/>
            <person name="Wang D."/>
            <person name="Wang C."/>
            <person name="Pandey M.K."/>
            <person name="Ge S."/>
            <person name="Xu Q."/>
            <person name="Li N."/>
            <person name="Li G."/>
            <person name="Huang Y."/>
            <person name="Saxena R.K."/>
            <person name="Ji Y."/>
            <person name="Li M."/>
            <person name="Yan X."/>
            <person name="He Y."/>
            <person name="Liu Y."/>
            <person name="Wang X."/>
            <person name="Xiang C."/>
            <person name="Varshney R.K."/>
            <person name="Ding H."/>
            <person name="Gao S."/>
            <person name="Zong X."/>
        </authorList>
    </citation>
    <scope>NUCLEOTIDE SEQUENCE [LARGE SCALE GENOMIC DNA]</scope>
    <source>
        <strain evidence="2 3">cv. Zhongwan 6</strain>
    </source>
</reference>
<dbReference type="Proteomes" id="UP001058974">
    <property type="component" value="Chromosome 3"/>
</dbReference>
<organism evidence="2 3">
    <name type="scientific">Pisum sativum</name>
    <name type="common">Garden pea</name>
    <name type="synonym">Lathyrus oleraceus</name>
    <dbReference type="NCBI Taxonomy" id="3888"/>
    <lineage>
        <taxon>Eukaryota</taxon>
        <taxon>Viridiplantae</taxon>
        <taxon>Streptophyta</taxon>
        <taxon>Embryophyta</taxon>
        <taxon>Tracheophyta</taxon>
        <taxon>Spermatophyta</taxon>
        <taxon>Magnoliopsida</taxon>
        <taxon>eudicotyledons</taxon>
        <taxon>Gunneridae</taxon>
        <taxon>Pentapetalae</taxon>
        <taxon>rosids</taxon>
        <taxon>fabids</taxon>
        <taxon>Fabales</taxon>
        <taxon>Fabaceae</taxon>
        <taxon>Papilionoideae</taxon>
        <taxon>50 kb inversion clade</taxon>
        <taxon>NPAAA clade</taxon>
        <taxon>Hologalegina</taxon>
        <taxon>IRL clade</taxon>
        <taxon>Fabeae</taxon>
        <taxon>Lathyrus</taxon>
    </lineage>
</organism>
<sequence>MDYGRRNTKKYSFRYPDLKELRKLSSFVLDLLDFKQRHRKLLSVLSTEVVEGLLNVLVQFYDPFYQFFTFYYYQLLPMLEEYAHLLGIPVSNEVPFNGLEEILRSQIIAKALHLKKSEINANMTKKEGILGLTSEFLISRATAFAQVGSMDAFEAIFVLLIYGLALFPNIDSFVHVNTIRIFLSGNHLPTLFGDTYFSLHLRNSKGDGTVYDSTLDGLEIIDSCGEFSDVPLIGTQEGISYNPALAHRRLGKGRVELGPCNCVAFEAYTTWVKNRALELKISYACEIPMSMVVVDPSTLPNQDIEELEDALAKMT</sequence>
<gene>
    <name evidence="2" type="ORF">KIW84_033816</name>
</gene>
<accession>A0A9D5B0E5</accession>
<dbReference type="AlphaFoldDB" id="A0A9D5B0E5"/>
<dbReference type="Gramene" id="Psat03G0381600-T1">
    <property type="protein sequence ID" value="KAI5428963.1"/>
    <property type="gene ID" value="KIW84_033816"/>
</dbReference>
<keyword evidence="3" id="KW-1185">Reference proteome</keyword>
<name>A0A9D5B0E5_PEA</name>
<comment type="caution">
    <text evidence="2">The sequence shown here is derived from an EMBL/GenBank/DDBJ whole genome shotgun (WGS) entry which is preliminary data.</text>
</comment>